<protein>
    <submittedName>
        <fullName evidence="1">9998_t:CDS:1</fullName>
    </submittedName>
</protein>
<name>A0A9N9JT09_9GLOM</name>
<dbReference type="AlphaFoldDB" id="A0A9N9JT09"/>
<organism evidence="1 2">
    <name type="scientific">Racocetra fulgida</name>
    <dbReference type="NCBI Taxonomy" id="60492"/>
    <lineage>
        <taxon>Eukaryota</taxon>
        <taxon>Fungi</taxon>
        <taxon>Fungi incertae sedis</taxon>
        <taxon>Mucoromycota</taxon>
        <taxon>Glomeromycotina</taxon>
        <taxon>Glomeromycetes</taxon>
        <taxon>Diversisporales</taxon>
        <taxon>Gigasporaceae</taxon>
        <taxon>Racocetra</taxon>
    </lineage>
</organism>
<comment type="caution">
    <text evidence="1">The sequence shown here is derived from an EMBL/GenBank/DDBJ whole genome shotgun (WGS) entry which is preliminary data.</text>
</comment>
<accession>A0A9N9JT09</accession>
<sequence length="165" mass="18372">MQEMLFDPNKDIGQRLAALQLILTLTSSKTTNAFEFLKPNDILCAVLEWAPNPISLLKGASCTNDPITEKKLASRIVDILVFLLSFFKMRQTAEESINKLSIYDKPDVNSLYTNGTYDKITASTDAICDILFIPNYITDHRILESVLSVIPTALSAKIANSQTKE</sequence>
<keyword evidence="2" id="KW-1185">Reference proteome</keyword>
<evidence type="ECO:0000313" key="2">
    <source>
        <dbReference type="Proteomes" id="UP000789396"/>
    </source>
</evidence>
<proteinExistence type="predicted"/>
<dbReference type="Proteomes" id="UP000789396">
    <property type="component" value="Unassembled WGS sequence"/>
</dbReference>
<reference evidence="1" key="1">
    <citation type="submission" date="2021-06" db="EMBL/GenBank/DDBJ databases">
        <authorList>
            <person name="Kallberg Y."/>
            <person name="Tangrot J."/>
            <person name="Rosling A."/>
        </authorList>
    </citation>
    <scope>NUCLEOTIDE SEQUENCE</scope>
    <source>
        <strain evidence="1">IN212</strain>
    </source>
</reference>
<dbReference type="OrthoDB" id="10057956at2759"/>
<gene>
    <name evidence="1" type="ORF">RFULGI_LOCUS17050</name>
</gene>
<dbReference type="EMBL" id="CAJVPZ010064388">
    <property type="protein sequence ID" value="CAG8794224.1"/>
    <property type="molecule type" value="Genomic_DNA"/>
</dbReference>
<feature type="non-terminal residue" evidence="1">
    <location>
        <position position="165"/>
    </location>
</feature>
<evidence type="ECO:0000313" key="1">
    <source>
        <dbReference type="EMBL" id="CAG8794224.1"/>
    </source>
</evidence>